<feature type="domain" description="Antitoxin SocA-like Panacea" evidence="1">
    <location>
        <begin position="187"/>
        <end position="279"/>
    </location>
</feature>
<dbReference type="InterPro" id="IPR025272">
    <property type="entry name" value="SocA_Panacea"/>
</dbReference>
<comment type="caution">
    <text evidence="2">The sequence shown here is derived from an EMBL/GenBank/DDBJ whole genome shotgun (WGS) entry which is preliminary data.</text>
</comment>
<gene>
    <name evidence="2" type="ORF">FUSO3_05240</name>
</gene>
<protein>
    <recommendedName>
        <fullName evidence="1">Antitoxin SocA-like Panacea domain-containing protein</fullName>
    </recommendedName>
</protein>
<sequence>MKNRKVFCEECRRDVDFIVNDKQMVGIIKGETYEYTGKVAYCIDCESEIYVDEVNDFNLRALYDEYRKKNDIISLDEVLKICSKYGIGKRPLSLLLGWGEQTFSRYCDGDIPTKQYSDILKKIYEDPFFYNQILEENKNNLKTEIAYKKSKMTVEQLIGKDSNEKSKINMVIEYLLNQCEDITPLALQKSLYYVQGFYYAFYNKFLFEEDCQAWVHGPVYPDIYYRYRDFKLDPIACTAEIDDSVFTSSEIAVLDSIAKHLCCYSGKVLEKFTHSEFPWLSARGNLTEAELSDQIIRKEDIGRYFESVKEKFNMINPNDIKSYAQTMFERI</sequence>
<proteinExistence type="predicted"/>
<dbReference type="RefSeq" id="WP_035902106.1">
    <property type="nucleotide sequence ID" value="NZ_JAAC01000080.1"/>
</dbReference>
<accession>A0AB73BWL2</accession>
<evidence type="ECO:0000313" key="2">
    <source>
        <dbReference type="EMBL" id="KDE63435.1"/>
    </source>
</evidence>
<evidence type="ECO:0000313" key="3">
    <source>
        <dbReference type="Proteomes" id="UP000027473"/>
    </source>
</evidence>
<evidence type="ECO:0000259" key="1">
    <source>
        <dbReference type="Pfam" id="PF13274"/>
    </source>
</evidence>
<dbReference type="EMBL" id="JAAC01000080">
    <property type="protein sequence ID" value="KDE63435.1"/>
    <property type="molecule type" value="Genomic_DNA"/>
</dbReference>
<dbReference type="Pfam" id="PF13274">
    <property type="entry name" value="SocA_Panacea"/>
    <property type="match status" value="1"/>
</dbReference>
<organism evidence="2 3">
    <name type="scientific">Fusobacterium necrophorum BL</name>
    <dbReference type="NCBI Taxonomy" id="1441732"/>
    <lineage>
        <taxon>Bacteria</taxon>
        <taxon>Fusobacteriati</taxon>
        <taxon>Fusobacteriota</taxon>
        <taxon>Fusobacteriia</taxon>
        <taxon>Fusobacteriales</taxon>
        <taxon>Fusobacteriaceae</taxon>
        <taxon>Fusobacterium</taxon>
    </lineage>
</organism>
<dbReference type="Proteomes" id="UP000027473">
    <property type="component" value="Unassembled WGS sequence"/>
</dbReference>
<name>A0AB73BWL2_9FUSO</name>
<dbReference type="AlphaFoldDB" id="A0AB73BWL2"/>
<reference evidence="2 3" key="1">
    <citation type="submission" date="2014-01" db="EMBL/GenBank/DDBJ databases">
        <title>Comparative genomics of Fusobacterium necrophorum wild isolates.</title>
        <authorList>
            <person name="Kittichotirat W."/>
            <person name="Bumgarner R.E."/>
            <person name="Lawrence P."/>
        </authorList>
    </citation>
    <scope>NUCLEOTIDE SEQUENCE [LARGE SCALE GENOMIC DNA]</scope>
    <source>
        <strain evidence="2 3">BL</strain>
    </source>
</reference>